<dbReference type="RefSeq" id="WP_228416591.1">
    <property type="nucleotide sequence ID" value="NZ_CP081135.1"/>
</dbReference>
<organism evidence="1 2">
    <name type="scientific">Terrisporobacter hibernicus</name>
    <dbReference type="NCBI Taxonomy" id="2813371"/>
    <lineage>
        <taxon>Bacteria</taxon>
        <taxon>Bacillati</taxon>
        <taxon>Bacillota</taxon>
        <taxon>Clostridia</taxon>
        <taxon>Peptostreptococcales</taxon>
        <taxon>Peptostreptococcaceae</taxon>
        <taxon>Terrisporobacter</taxon>
    </lineage>
</organism>
<evidence type="ECO:0000313" key="1">
    <source>
        <dbReference type="EMBL" id="UEL48471.1"/>
    </source>
</evidence>
<evidence type="ECO:0000313" key="2">
    <source>
        <dbReference type="Proteomes" id="UP001198983"/>
    </source>
</evidence>
<dbReference type="Proteomes" id="UP001198983">
    <property type="component" value="Chromosome"/>
</dbReference>
<keyword evidence="2" id="KW-1185">Reference proteome</keyword>
<gene>
    <name evidence="1" type="ORF">JW646_03185</name>
</gene>
<dbReference type="AlphaFoldDB" id="A0AAX2ZHC7"/>
<dbReference type="Gene3D" id="3.90.640.20">
    <property type="entry name" value="Heat-shock cognate protein, ATPase"/>
    <property type="match status" value="1"/>
</dbReference>
<name>A0AAX2ZHC7_9FIRM</name>
<proteinExistence type="predicted"/>
<dbReference type="KEGG" id="tem:JW646_03185"/>
<evidence type="ECO:0008006" key="3">
    <source>
        <dbReference type="Google" id="ProtNLM"/>
    </source>
</evidence>
<dbReference type="EMBL" id="CP081135">
    <property type="protein sequence ID" value="UEL48471.1"/>
    <property type="molecule type" value="Genomic_DNA"/>
</dbReference>
<sequence>MVVIAKELLQYEKDYIKYYINFPKIYYKQDNDKDYIKNEMIESVNQIIFEDIMTFMDVVEDTYNVNSEEYTHINSITEFQVGYLSNDIISLAIEFSQLAGFYDISYLKGYNFDFKLKNNISLKHLFKENVDYIKILKKYILIQAKILISELQKYNEDNLYKIVEENICLDEENIFYFTQEYLILPFSSCEIDKEILNLIEFKIPFNKIYNYLSDYAIKNIVKKIVL</sequence>
<dbReference type="InterPro" id="IPR037126">
    <property type="entry name" value="PdaC/RsiV-like_sf"/>
</dbReference>
<reference evidence="1 2" key="1">
    <citation type="journal article" date="2023" name="Int. J. Syst. Evol. Microbiol.">
        <title>Terrisporobacter hibernicus sp. nov., isolated from bovine faeces in Northern Ireland.</title>
        <authorList>
            <person name="Mitchell M."/>
            <person name="Nguyen S.V."/>
            <person name="Connor M."/>
            <person name="Fairley D.J."/>
            <person name="Donoghue O."/>
            <person name="Marshall H."/>
            <person name="Koolman L."/>
            <person name="McMullan G."/>
            <person name="Schaffer K.E."/>
            <person name="McGrath J.W."/>
            <person name="Fanning S."/>
        </authorList>
    </citation>
    <scope>NUCLEOTIDE SEQUENCE [LARGE SCALE GENOMIC DNA]</scope>
    <source>
        <strain evidence="1 2">MCA3</strain>
    </source>
</reference>
<accession>A0AAX2ZHC7</accession>
<protein>
    <recommendedName>
        <fullName evidence="3">DUF3298 domain-containing protein</fullName>
    </recommendedName>
</protein>